<name>A0A975GRI5_9BACT</name>
<protein>
    <submittedName>
        <fullName evidence="1">SAM-dependent methyltransferase domain-containing protein</fullName>
    </submittedName>
</protein>
<dbReference type="Gene3D" id="3.40.50.150">
    <property type="entry name" value="Vaccinia Virus protein VP39"/>
    <property type="match status" value="1"/>
</dbReference>
<dbReference type="Proteomes" id="UP000663722">
    <property type="component" value="Chromosome"/>
</dbReference>
<dbReference type="EMBL" id="CP061800">
    <property type="protein sequence ID" value="QTA90028.1"/>
    <property type="molecule type" value="Genomic_DNA"/>
</dbReference>
<accession>A0A975GRI5</accession>
<dbReference type="GO" id="GO:0008168">
    <property type="term" value="F:methyltransferase activity"/>
    <property type="evidence" value="ECO:0007669"/>
    <property type="project" value="UniProtKB-KW"/>
</dbReference>
<dbReference type="GO" id="GO:0032259">
    <property type="term" value="P:methylation"/>
    <property type="evidence" value="ECO:0007669"/>
    <property type="project" value="UniProtKB-KW"/>
</dbReference>
<dbReference type="RefSeq" id="WP_207678411.1">
    <property type="nucleotide sequence ID" value="NZ_CP061800.1"/>
</dbReference>
<keyword evidence="1" id="KW-0489">Methyltransferase</keyword>
<dbReference type="SUPFAM" id="SSF53335">
    <property type="entry name" value="S-adenosyl-L-methionine-dependent methyltransferases"/>
    <property type="match status" value="1"/>
</dbReference>
<organism evidence="1 2">
    <name type="scientific">Desulfonema magnum</name>
    <dbReference type="NCBI Taxonomy" id="45655"/>
    <lineage>
        <taxon>Bacteria</taxon>
        <taxon>Pseudomonadati</taxon>
        <taxon>Thermodesulfobacteriota</taxon>
        <taxon>Desulfobacteria</taxon>
        <taxon>Desulfobacterales</taxon>
        <taxon>Desulfococcaceae</taxon>
        <taxon>Desulfonema</taxon>
    </lineage>
</organism>
<evidence type="ECO:0000313" key="2">
    <source>
        <dbReference type="Proteomes" id="UP000663722"/>
    </source>
</evidence>
<gene>
    <name evidence="1" type="ORF">dnm_060880</name>
</gene>
<evidence type="ECO:0000313" key="1">
    <source>
        <dbReference type="EMBL" id="QTA90028.1"/>
    </source>
</evidence>
<dbReference type="AlphaFoldDB" id="A0A975GRI5"/>
<dbReference type="Pfam" id="PF13489">
    <property type="entry name" value="Methyltransf_23"/>
    <property type="match status" value="1"/>
</dbReference>
<dbReference type="PANTHER" id="PTHR43861">
    <property type="entry name" value="TRANS-ACONITATE 2-METHYLTRANSFERASE-RELATED"/>
    <property type="match status" value="1"/>
</dbReference>
<keyword evidence="1" id="KW-0808">Transferase</keyword>
<dbReference type="CDD" id="cd02440">
    <property type="entry name" value="AdoMet_MTases"/>
    <property type="match status" value="1"/>
</dbReference>
<dbReference type="KEGG" id="dmm:dnm_060880"/>
<reference evidence="1" key="1">
    <citation type="journal article" date="2021" name="Microb. Physiol.">
        <title>Proteogenomic Insights into the Physiology of Marine, Sulfate-Reducing, Filamentous Desulfonema limicola and Desulfonema magnum.</title>
        <authorList>
            <person name="Schnaars V."/>
            <person name="Wohlbrand L."/>
            <person name="Scheve S."/>
            <person name="Hinrichs C."/>
            <person name="Reinhardt R."/>
            <person name="Rabus R."/>
        </authorList>
    </citation>
    <scope>NUCLEOTIDE SEQUENCE</scope>
    <source>
        <strain evidence="1">4be13</strain>
    </source>
</reference>
<proteinExistence type="predicted"/>
<keyword evidence="2" id="KW-1185">Reference proteome</keyword>
<sequence>MIKTIIHNQYKKYKTKLWLKLGYGVSSPDGYWENTYRQGKWSYLKYLDQLGRFSIMAGYVHRLKPGGTLLEVGCGEGLLTESLNKDNYFKYIGIDISKEAIQKAYSRADEKTIFLNTEGAEFVTKERFDAILIIETLYYFNNPLQILQYYEKFLNDDGLFIISMYRHGKRPLGIWKKVESVYKVFDSTVIINKKKHIFDCKVLITH</sequence>
<dbReference type="InterPro" id="IPR029063">
    <property type="entry name" value="SAM-dependent_MTases_sf"/>
</dbReference>